<gene>
    <name evidence="1" type="ORF">TNCV_4973681</name>
</gene>
<dbReference type="AlphaFoldDB" id="A0A8X6SRW9"/>
<dbReference type="EMBL" id="BMAU01021309">
    <property type="protein sequence ID" value="GFY11868.1"/>
    <property type="molecule type" value="Genomic_DNA"/>
</dbReference>
<organism evidence="1 2">
    <name type="scientific">Trichonephila clavipes</name>
    <name type="common">Golden silk orbweaver</name>
    <name type="synonym">Nephila clavipes</name>
    <dbReference type="NCBI Taxonomy" id="2585209"/>
    <lineage>
        <taxon>Eukaryota</taxon>
        <taxon>Metazoa</taxon>
        <taxon>Ecdysozoa</taxon>
        <taxon>Arthropoda</taxon>
        <taxon>Chelicerata</taxon>
        <taxon>Arachnida</taxon>
        <taxon>Araneae</taxon>
        <taxon>Araneomorphae</taxon>
        <taxon>Entelegynae</taxon>
        <taxon>Araneoidea</taxon>
        <taxon>Nephilidae</taxon>
        <taxon>Trichonephila</taxon>
    </lineage>
</organism>
<reference evidence="1" key="1">
    <citation type="submission" date="2020-08" db="EMBL/GenBank/DDBJ databases">
        <title>Multicomponent nature underlies the extraordinary mechanical properties of spider dragline silk.</title>
        <authorList>
            <person name="Kono N."/>
            <person name="Nakamura H."/>
            <person name="Mori M."/>
            <person name="Yoshida Y."/>
            <person name="Ohtoshi R."/>
            <person name="Malay A.D."/>
            <person name="Moran D.A.P."/>
            <person name="Tomita M."/>
            <person name="Numata K."/>
            <person name="Arakawa K."/>
        </authorList>
    </citation>
    <scope>NUCLEOTIDE SEQUENCE</scope>
</reference>
<accession>A0A8X6SRW9</accession>
<evidence type="ECO:0000313" key="2">
    <source>
        <dbReference type="Proteomes" id="UP000887159"/>
    </source>
</evidence>
<sequence>MVIVFTSHLDLTWDTGVKLRFFQVGHPPSHRVWDAYQLQTTDDAYILDFTDCTRVADVYVKWLTWLDDWEMHRDDNVSWRMVGLQPSKQALGKLVQHSHENSLANGMPYDVTLLEHI</sequence>
<keyword evidence="2" id="KW-1185">Reference proteome</keyword>
<dbReference type="Proteomes" id="UP000887159">
    <property type="component" value="Unassembled WGS sequence"/>
</dbReference>
<name>A0A8X6SRW9_TRICX</name>
<evidence type="ECO:0000313" key="1">
    <source>
        <dbReference type="EMBL" id="GFY11868.1"/>
    </source>
</evidence>
<proteinExistence type="predicted"/>
<comment type="caution">
    <text evidence="1">The sequence shown here is derived from an EMBL/GenBank/DDBJ whole genome shotgun (WGS) entry which is preliminary data.</text>
</comment>
<protein>
    <submittedName>
        <fullName evidence="1">Uncharacterized protein</fullName>
    </submittedName>
</protein>